<proteinExistence type="inferred from homology"/>
<dbReference type="PANTHER" id="PTHR42693">
    <property type="entry name" value="ARYLSULFATASE FAMILY MEMBER"/>
    <property type="match status" value="1"/>
</dbReference>
<gene>
    <name evidence="5" type="ORF">SCF082_LOCUS29628</name>
</gene>
<dbReference type="SUPFAM" id="SSF51735">
    <property type="entry name" value="NAD(P)-binding Rossmann-fold domains"/>
    <property type="match status" value="1"/>
</dbReference>
<dbReference type="Gene3D" id="3.40.720.10">
    <property type="entry name" value="Alkaline Phosphatase, subunit A"/>
    <property type="match status" value="1"/>
</dbReference>
<reference evidence="5 6" key="1">
    <citation type="submission" date="2024-02" db="EMBL/GenBank/DDBJ databases">
        <authorList>
            <person name="Chen Y."/>
            <person name="Shah S."/>
            <person name="Dougan E. K."/>
            <person name="Thang M."/>
            <person name="Chan C."/>
        </authorList>
    </citation>
    <scope>NUCLEOTIDE SEQUENCE [LARGE SCALE GENOMIC DNA]</scope>
</reference>
<dbReference type="InterPro" id="IPR000917">
    <property type="entry name" value="Sulfatase_N"/>
</dbReference>
<dbReference type="SUPFAM" id="SSF52283">
    <property type="entry name" value="Formate/glycerate dehydrogenase catalytic domain-like"/>
    <property type="match status" value="1"/>
</dbReference>
<dbReference type="Gene3D" id="3.30.1120.10">
    <property type="match status" value="1"/>
</dbReference>
<feature type="domain" description="D-isomer specific 2-hydroxyacid dehydrogenase catalytic" evidence="3">
    <location>
        <begin position="327"/>
        <end position="452"/>
    </location>
</feature>
<evidence type="ECO:0000313" key="6">
    <source>
        <dbReference type="Proteomes" id="UP001642464"/>
    </source>
</evidence>
<dbReference type="Pfam" id="PF00389">
    <property type="entry name" value="2-Hacid_dh"/>
    <property type="match status" value="1"/>
</dbReference>
<dbReference type="InterPro" id="IPR050738">
    <property type="entry name" value="Sulfatase"/>
</dbReference>
<sequence length="491" mass="54296">MGWTDRPDKRYPALPLLKDTELVEVEPDQRYLTHRYTRAAVEFIEAHSDQHFFLYLPHSMPHWPQYASEDFAGKSANGAWGDAVEEIDWSTGVLLETLKEQGIDEQTIVIFMSDNGGAIRHGASNSPLKGGKGSTDEGGQRVCGIVRWPGQIPCGVSTDLLTTSMDWYPTLAALAGAELPADRPIDGKDIRDILFGLPTARSPHERFLYYKLGTLECVRVGDWKLRRARHPRRRNKAETSSFTPQLYNLANDIGEAHDVADSHPEKVRELEAIAQRAAVELGDRDIIGVGQRAAGLVEDPRALTDPTGAHFPILQEDGFEVLPGRRDVDFWDPKVLIEELEGCCAVIAGSEPYTRDVINALPNLRVIARTGVGFDAIDLGACDERGVVVTTTPGVNHHAVAEHTIALLMGVSRGFPDLDQRVRTGRWKRIEYPRVMGRTLGVVGLGRIGQAVVTRAAGLGMKILAHEPFPNEDFVKEWDVELVDLDDLLGR</sequence>
<dbReference type="EMBL" id="CAXAMM010024027">
    <property type="protein sequence ID" value="CAK9054624.1"/>
    <property type="molecule type" value="Genomic_DNA"/>
</dbReference>
<name>A0ABP0MX84_9DINO</name>
<evidence type="ECO:0000259" key="4">
    <source>
        <dbReference type="Pfam" id="PF00884"/>
    </source>
</evidence>
<evidence type="ECO:0000259" key="3">
    <source>
        <dbReference type="Pfam" id="PF00389"/>
    </source>
</evidence>
<dbReference type="Pfam" id="PF00884">
    <property type="entry name" value="Sulfatase"/>
    <property type="match status" value="1"/>
</dbReference>
<dbReference type="InterPro" id="IPR006139">
    <property type="entry name" value="D-isomer_2_OHA_DH_cat_dom"/>
</dbReference>
<feature type="domain" description="Sulfatase N-terminal" evidence="4">
    <location>
        <begin position="25"/>
        <end position="177"/>
    </location>
</feature>
<dbReference type="Proteomes" id="UP001642464">
    <property type="component" value="Unassembled WGS sequence"/>
</dbReference>
<evidence type="ECO:0000256" key="1">
    <source>
        <dbReference type="ARBA" id="ARBA00008779"/>
    </source>
</evidence>
<comment type="caution">
    <text evidence="5">The sequence shown here is derived from an EMBL/GenBank/DDBJ whole genome shotgun (WGS) entry which is preliminary data.</text>
</comment>
<organism evidence="5 6">
    <name type="scientific">Durusdinium trenchii</name>
    <dbReference type="NCBI Taxonomy" id="1381693"/>
    <lineage>
        <taxon>Eukaryota</taxon>
        <taxon>Sar</taxon>
        <taxon>Alveolata</taxon>
        <taxon>Dinophyceae</taxon>
        <taxon>Suessiales</taxon>
        <taxon>Symbiodiniaceae</taxon>
        <taxon>Durusdinium</taxon>
    </lineage>
</organism>
<dbReference type="Gene3D" id="3.40.50.720">
    <property type="entry name" value="NAD(P)-binding Rossmann-like Domain"/>
    <property type="match status" value="2"/>
</dbReference>
<dbReference type="PANTHER" id="PTHR42693:SF53">
    <property type="entry name" value="ENDO-4-O-SULFATASE"/>
    <property type="match status" value="1"/>
</dbReference>
<dbReference type="SUPFAM" id="SSF53649">
    <property type="entry name" value="Alkaline phosphatase-like"/>
    <property type="match status" value="1"/>
</dbReference>
<comment type="similarity">
    <text evidence="1">Belongs to the sulfatase family.</text>
</comment>
<feature type="non-terminal residue" evidence="5">
    <location>
        <position position="491"/>
    </location>
</feature>
<keyword evidence="2" id="KW-0378">Hydrolase</keyword>
<evidence type="ECO:0000313" key="5">
    <source>
        <dbReference type="EMBL" id="CAK9054624.1"/>
    </source>
</evidence>
<accession>A0ABP0MX84</accession>
<keyword evidence="6" id="KW-1185">Reference proteome</keyword>
<dbReference type="InterPro" id="IPR036291">
    <property type="entry name" value="NAD(P)-bd_dom_sf"/>
</dbReference>
<dbReference type="InterPro" id="IPR017850">
    <property type="entry name" value="Alkaline_phosphatase_core_sf"/>
</dbReference>
<evidence type="ECO:0000256" key="2">
    <source>
        <dbReference type="ARBA" id="ARBA00022801"/>
    </source>
</evidence>
<protein>
    <submittedName>
        <fullName evidence="5">Steryl-sulfatase (Arylsulfatase C) (ASC) (Steroid sulfatase) (Steryl-sulfate sulfohydrolase)</fullName>
    </submittedName>
</protein>